<comment type="caution">
    <text evidence="1">The sequence shown here is derived from an EMBL/GenBank/DDBJ whole genome shotgun (WGS) entry which is preliminary data.</text>
</comment>
<sequence length="228" mass="27162">MKIKLLLLITFSTNTIFSQFSGGSKIPKNANNIFNNNMDHFAMAKIDMKFNNEFGKNVHGTYYLSKTWKKCKITTKKKKTYTFQSCNYNLFDKRFEIKFDEKDYIYLKKETINQITFDNKIFKPIDVSLYTDSQNNYYQEITQNKNITLAKLYRLEKKITNSTESLGIIENKIVNRNSNYLIKDKRFIKIPKSKRKVLSILNIEYKKEEHKKLNTKNTKHIKKLIENL</sequence>
<dbReference type="Proteomes" id="UP001242342">
    <property type="component" value="Unassembled WGS sequence"/>
</dbReference>
<organism evidence="1 2">
    <name type="scientific">Tenacibaculum discolor</name>
    <dbReference type="NCBI Taxonomy" id="361581"/>
    <lineage>
        <taxon>Bacteria</taxon>
        <taxon>Pseudomonadati</taxon>
        <taxon>Bacteroidota</taxon>
        <taxon>Flavobacteriia</taxon>
        <taxon>Flavobacteriales</taxon>
        <taxon>Flavobacteriaceae</taxon>
        <taxon>Tenacibaculum</taxon>
    </lineage>
</organism>
<name>A0ABT9F5Q7_9FLAO</name>
<dbReference type="EMBL" id="JAUYVU010000008">
    <property type="protein sequence ID" value="MDP2542024.1"/>
    <property type="molecule type" value="Genomic_DNA"/>
</dbReference>
<evidence type="ECO:0000313" key="2">
    <source>
        <dbReference type="Proteomes" id="UP001242342"/>
    </source>
</evidence>
<reference evidence="1 2" key="1">
    <citation type="submission" date="2023-07" db="EMBL/GenBank/DDBJ databases">
        <title>Genome content predicts the carbon catabolic preferences of heterotrophic bacteria.</title>
        <authorList>
            <person name="Gralka M."/>
        </authorList>
    </citation>
    <scope>NUCLEOTIDE SEQUENCE [LARGE SCALE GENOMIC DNA]</scope>
    <source>
        <strain evidence="1 2">4G03</strain>
    </source>
</reference>
<dbReference type="RefSeq" id="WP_141554038.1">
    <property type="nucleotide sequence ID" value="NZ_JAUYVU010000008.1"/>
</dbReference>
<protein>
    <submittedName>
        <fullName evidence="1">Uncharacterized protein</fullName>
    </submittedName>
</protein>
<accession>A0ABT9F5Q7</accession>
<evidence type="ECO:0000313" key="1">
    <source>
        <dbReference type="EMBL" id="MDP2542024.1"/>
    </source>
</evidence>
<proteinExistence type="predicted"/>
<keyword evidence="2" id="KW-1185">Reference proteome</keyword>
<gene>
    <name evidence="1" type="ORF">Q8W23_11110</name>
</gene>